<dbReference type="GO" id="GO:0031110">
    <property type="term" value="P:regulation of microtubule polymerization or depolymerization"/>
    <property type="evidence" value="ECO:0007669"/>
    <property type="project" value="TreeGrafter"/>
</dbReference>
<keyword evidence="3" id="KW-0206">Cytoskeleton</keyword>
<evidence type="ECO:0000259" key="6">
    <source>
        <dbReference type="PROSITE" id="PS50021"/>
    </source>
</evidence>
<dbReference type="GO" id="GO:0008093">
    <property type="term" value="F:cytoskeletal anchor activity"/>
    <property type="evidence" value="ECO:0007669"/>
    <property type="project" value="TreeGrafter"/>
</dbReference>
<proteinExistence type="inferred from homology"/>
<evidence type="ECO:0000256" key="4">
    <source>
        <dbReference type="ARBA" id="ARBA00038441"/>
    </source>
</evidence>
<gene>
    <name evidence="7" type="ORF">DILT_LOCUS3675</name>
</gene>
<evidence type="ECO:0000313" key="7">
    <source>
        <dbReference type="EMBL" id="VDK85119.1"/>
    </source>
</evidence>
<dbReference type="EMBL" id="UYRU01044055">
    <property type="protein sequence ID" value="VDK85119.1"/>
    <property type="molecule type" value="Genomic_DNA"/>
</dbReference>
<comment type="similarity">
    <text evidence="4">Belongs to the GAS2 family.</text>
</comment>
<keyword evidence="8" id="KW-1185">Reference proteome</keyword>
<dbReference type="PANTHER" id="PTHR46756">
    <property type="entry name" value="TRANSGELIN"/>
    <property type="match status" value="1"/>
</dbReference>
<dbReference type="GO" id="GO:0008017">
    <property type="term" value="F:microtubule binding"/>
    <property type="evidence" value="ECO:0007669"/>
    <property type="project" value="InterPro"/>
</dbReference>
<evidence type="ECO:0000256" key="1">
    <source>
        <dbReference type="ARBA" id="ARBA00004245"/>
    </source>
</evidence>
<dbReference type="GO" id="GO:0035371">
    <property type="term" value="C:microtubule plus-end"/>
    <property type="evidence" value="ECO:0007669"/>
    <property type="project" value="TreeGrafter"/>
</dbReference>
<keyword evidence="2" id="KW-0963">Cytoplasm</keyword>
<name>A0A3P6TP45_DIBLA</name>
<dbReference type="InterPro" id="IPR003108">
    <property type="entry name" value="GAR_dom"/>
</dbReference>
<dbReference type="GO" id="GO:1904825">
    <property type="term" value="P:protein localization to microtubule plus-end"/>
    <property type="evidence" value="ECO:0007669"/>
    <property type="project" value="TreeGrafter"/>
</dbReference>
<protein>
    <recommendedName>
        <fullName evidence="6">Calponin-homology (CH) domain-containing protein</fullName>
    </recommendedName>
</protein>
<dbReference type="PANTHER" id="PTHR46756:SF18">
    <property type="entry name" value="GAS2-LIKE PROTEIN PICKLED EGGS"/>
    <property type="match status" value="1"/>
</dbReference>
<dbReference type="SMART" id="SM00033">
    <property type="entry name" value="CH"/>
    <property type="match status" value="1"/>
</dbReference>
<feature type="region of interest" description="Disordered" evidence="5">
    <location>
        <begin position="1"/>
        <end position="20"/>
    </location>
</feature>
<reference evidence="7 8" key="1">
    <citation type="submission" date="2018-11" db="EMBL/GenBank/DDBJ databases">
        <authorList>
            <consortium name="Pathogen Informatics"/>
        </authorList>
    </citation>
    <scope>NUCLEOTIDE SEQUENCE [LARGE SCALE GENOMIC DNA]</scope>
</reference>
<dbReference type="Pfam" id="PF02187">
    <property type="entry name" value="GAS2"/>
    <property type="match status" value="1"/>
</dbReference>
<dbReference type="Proteomes" id="UP000281553">
    <property type="component" value="Unassembled WGS sequence"/>
</dbReference>
<comment type="subcellular location">
    <subcellularLocation>
        <location evidence="1">Cytoplasm</location>
        <location evidence="1">Cytoskeleton</location>
    </subcellularLocation>
</comment>
<dbReference type="GO" id="GO:0051764">
    <property type="term" value="P:actin crosslink formation"/>
    <property type="evidence" value="ECO:0007669"/>
    <property type="project" value="TreeGrafter"/>
</dbReference>
<dbReference type="GO" id="GO:0005884">
    <property type="term" value="C:actin filament"/>
    <property type="evidence" value="ECO:0007669"/>
    <property type="project" value="TreeGrafter"/>
</dbReference>
<dbReference type="GO" id="GO:0051015">
    <property type="term" value="F:actin filament binding"/>
    <property type="evidence" value="ECO:0007669"/>
    <property type="project" value="TreeGrafter"/>
</dbReference>
<dbReference type="GO" id="GO:0001578">
    <property type="term" value="P:microtubule bundle formation"/>
    <property type="evidence" value="ECO:0007669"/>
    <property type="project" value="TreeGrafter"/>
</dbReference>
<evidence type="ECO:0000256" key="5">
    <source>
        <dbReference type="SAM" id="MobiDB-lite"/>
    </source>
</evidence>
<dbReference type="AlphaFoldDB" id="A0A3P6TP45"/>
<dbReference type="PROSITE" id="PS50021">
    <property type="entry name" value="CH"/>
    <property type="match status" value="1"/>
</dbReference>
<evidence type="ECO:0000256" key="2">
    <source>
        <dbReference type="ARBA" id="ARBA00022490"/>
    </source>
</evidence>
<dbReference type="GO" id="GO:0005737">
    <property type="term" value="C:cytoplasm"/>
    <property type="evidence" value="ECO:0007669"/>
    <property type="project" value="TreeGrafter"/>
</dbReference>
<sequence length="347" mass="38420">MSPSSPVSASKDQTMGTQDEFSTAMAEDLAEWMSHLVPDLACDLTGDNFFDKISDGTLLCHYATELHRRMIESKSGSKKGGKQRLHGVRIAGAKAVVPSEPPAYHSRGHKWQNLAGGSFWARDNIANFLKWCRSVGFPDYILFETEDLVSRKCLRSVSVCLLELGRLGGKFGMEVPEVVHLEKQIDAELAAEHCDEPEGEGKDRPFMPKNKIPVARMSSLDVIVDKILTECTCNPPFSMVRVGEGRYVYGEKSTPIFVRLTTLYAKGVIGRWSSGLYPVINIDLISGALISCLCVPTGMWTCSRCNTSFDYANVGSKKEEEEEEKIEVKMKKSEMTLSELSSVTGQQ</sequence>
<dbReference type="InterPro" id="IPR036534">
    <property type="entry name" value="GAR_dom_sf"/>
</dbReference>
<dbReference type="GO" id="GO:0001725">
    <property type="term" value="C:stress fiber"/>
    <property type="evidence" value="ECO:0007669"/>
    <property type="project" value="TreeGrafter"/>
</dbReference>
<dbReference type="SUPFAM" id="SSF143575">
    <property type="entry name" value="GAS2 domain-like"/>
    <property type="match status" value="1"/>
</dbReference>
<accession>A0A3P6TP45</accession>
<organism evidence="7 8">
    <name type="scientific">Dibothriocephalus latus</name>
    <name type="common">Fish tapeworm</name>
    <name type="synonym">Diphyllobothrium latum</name>
    <dbReference type="NCBI Taxonomy" id="60516"/>
    <lineage>
        <taxon>Eukaryota</taxon>
        <taxon>Metazoa</taxon>
        <taxon>Spiralia</taxon>
        <taxon>Lophotrochozoa</taxon>
        <taxon>Platyhelminthes</taxon>
        <taxon>Cestoda</taxon>
        <taxon>Eucestoda</taxon>
        <taxon>Diphyllobothriidea</taxon>
        <taxon>Diphyllobothriidae</taxon>
        <taxon>Dibothriocephalus</taxon>
    </lineage>
</organism>
<dbReference type="SUPFAM" id="SSF47576">
    <property type="entry name" value="Calponin-homology domain, CH-domain"/>
    <property type="match status" value="1"/>
</dbReference>
<dbReference type="Gene3D" id="1.10.418.10">
    <property type="entry name" value="Calponin-like domain"/>
    <property type="match status" value="1"/>
</dbReference>
<dbReference type="Pfam" id="PF00307">
    <property type="entry name" value="CH"/>
    <property type="match status" value="1"/>
</dbReference>
<evidence type="ECO:0000313" key="8">
    <source>
        <dbReference type="Proteomes" id="UP000281553"/>
    </source>
</evidence>
<evidence type="ECO:0000256" key="3">
    <source>
        <dbReference type="ARBA" id="ARBA00023212"/>
    </source>
</evidence>
<dbReference type="OrthoDB" id="206130at2759"/>
<feature type="domain" description="Calponin-homology (CH)" evidence="6">
    <location>
        <begin position="23"/>
        <end position="169"/>
    </location>
</feature>
<dbReference type="InterPro" id="IPR001715">
    <property type="entry name" value="CH_dom"/>
</dbReference>
<dbReference type="InterPro" id="IPR036872">
    <property type="entry name" value="CH_dom_sf"/>
</dbReference>